<organism evidence="2 3">
    <name type="scientific">Clostridium rhizosphaerae</name>
    <dbReference type="NCBI Taxonomy" id="2803861"/>
    <lineage>
        <taxon>Bacteria</taxon>
        <taxon>Bacillati</taxon>
        <taxon>Bacillota</taxon>
        <taxon>Clostridia</taxon>
        <taxon>Eubacteriales</taxon>
        <taxon>Clostridiaceae</taxon>
        <taxon>Clostridium</taxon>
    </lineage>
</organism>
<dbReference type="EMBL" id="JAESWC010000018">
    <property type="protein sequence ID" value="MBL4938269.1"/>
    <property type="molecule type" value="Genomic_DNA"/>
</dbReference>
<dbReference type="Pfam" id="PF12724">
    <property type="entry name" value="Flavodoxin_5"/>
    <property type="match status" value="1"/>
</dbReference>
<dbReference type="Proteomes" id="UP000632377">
    <property type="component" value="Unassembled WGS sequence"/>
</dbReference>
<dbReference type="PANTHER" id="PTHR38030">
    <property type="entry name" value="PROTOPORPHYRINOGEN IX DEHYDROGENASE [MENAQUINONE]"/>
    <property type="match status" value="1"/>
</dbReference>
<sequence>MSNVVVIYKSKYGSTKRYAEWIAEETKADLHEASEVKIEDLAKYDVIVFGGSLHAVGIKGIKLITDNFEKLKDKRLIVYGVGASPVREDAIKSVIESNFKGNMRDKISFFYLRGAFNYDKLSIGDKMLMNALKLKIKSKKEGELDEDSKGLLECYDNPVDWTDRKATEPIIKCINS</sequence>
<protein>
    <submittedName>
        <fullName evidence="2">Flavodoxin</fullName>
    </submittedName>
</protein>
<keyword evidence="3" id="KW-1185">Reference proteome</keyword>
<dbReference type="InterPro" id="IPR026816">
    <property type="entry name" value="Flavodoxin_dom"/>
</dbReference>
<dbReference type="RefSeq" id="WP_202750992.1">
    <property type="nucleotide sequence ID" value="NZ_JAESWC010000018.1"/>
</dbReference>
<evidence type="ECO:0000259" key="1">
    <source>
        <dbReference type="PROSITE" id="PS50902"/>
    </source>
</evidence>
<gene>
    <name evidence="2" type="ORF">JK636_21385</name>
</gene>
<dbReference type="InterPro" id="IPR001226">
    <property type="entry name" value="Flavodoxin_CS"/>
</dbReference>
<dbReference type="PROSITE" id="PS00201">
    <property type="entry name" value="FLAVODOXIN"/>
    <property type="match status" value="1"/>
</dbReference>
<evidence type="ECO:0000313" key="2">
    <source>
        <dbReference type="EMBL" id="MBL4938269.1"/>
    </source>
</evidence>
<dbReference type="InterPro" id="IPR029039">
    <property type="entry name" value="Flavoprotein-like_sf"/>
</dbReference>
<reference evidence="2 3" key="1">
    <citation type="submission" date="2021-01" db="EMBL/GenBank/DDBJ databases">
        <title>Genome public.</title>
        <authorList>
            <person name="Liu C."/>
            <person name="Sun Q."/>
        </authorList>
    </citation>
    <scope>NUCLEOTIDE SEQUENCE [LARGE SCALE GENOMIC DNA]</scope>
    <source>
        <strain evidence="2 3">YIM B02515</strain>
    </source>
</reference>
<comment type="caution">
    <text evidence="2">The sequence shown here is derived from an EMBL/GenBank/DDBJ whole genome shotgun (WGS) entry which is preliminary data.</text>
</comment>
<dbReference type="Gene3D" id="3.40.50.360">
    <property type="match status" value="1"/>
</dbReference>
<accession>A0ABS1TIV6</accession>
<dbReference type="PROSITE" id="PS50902">
    <property type="entry name" value="FLAVODOXIN_LIKE"/>
    <property type="match status" value="1"/>
</dbReference>
<dbReference type="InterPro" id="IPR008254">
    <property type="entry name" value="Flavodoxin/NO_synth"/>
</dbReference>
<dbReference type="InterPro" id="IPR052200">
    <property type="entry name" value="Protoporphyrinogen_IX_DH"/>
</dbReference>
<proteinExistence type="predicted"/>
<dbReference type="SUPFAM" id="SSF52218">
    <property type="entry name" value="Flavoproteins"/>
    <property type="match status" value="1"/>
</dbReference>
<feature type="domain" description="Flavodoxin-like" evidence="1">
    <location>
        <begin position="4"/>
        <end position="166"/>
    </location>
</feature>
<dbReference type="PANTHER" id="PTHR38030:SF2">
    <property type="entry name" value="PROTOPORPHYRINOGEN IX DEHYDROGENASE [QUINONE]"/>
    <property type="match status" value="1"/>
</dbReference>
<name>A0ABS1TIV6_9CLOT</name>
<evidence type="ECO:0000313" key="3">
    <source>
        <dbReference type="Proteomes" id="UP000632377"/>
    </source>
</evidence>